<proteinExistence type="inferred from homology"/>
<evidence type="ECO:0000256" key="1">
    <source>
        <dbReference type="ARBA" id="ARBA00005228"/>
    </source>
</evidence>
<evidence type="ECO:0000259" key="2">
    <source>
        <dbReference type="Pfam" id="PF00326"/>
    </source>
</evidence>
<dbReference type="GO" id="GO:0004252">
    <property type="term" value="F:serine-type endopeptidase activity"/>
    <property type="evidence" value="ECO:0007669"/>
    <property type="project" value="UniProtKB-EC"/>
</dbReference>
<dbReference type="PANTHER" id="PTHR11757">
    <property type="entry name" value="PROTEASE FAMILY S9A OLIGOPEPTIDASE"/>
    <property type="match status" value="1"/>
</dbReference>
<keyword evidence="3" id="KW-0645">Protease</keyword>
<dbReference type="PANTHER" id="PTHR11757:SF19">
    <property type="entry name" value="PROLYL ENDOPEPTIDASE-LIKE"/>
    <property type="match status" value="1"/>
</dbReference>
<sequence length="56" mass="6330">MLMGVAINQRPELFHGVIAQVPFVDVVTTMLDESIPLTTGEFEEWGIRRIRNITST</sequence>
<dbReference type="Gene3D" id="3.40.50.1820">
    <property type="entry name" value="alpha/beta hydrolase"/>
    <property type="match status" value="1"/>
</dbReference>
<name>A0A376LNS4_ECOLX</name>
<evidence type="ECO:0000313" key="3">
    <source>
        <dbReference type="EMBL" id="STF45404.1"/>
    </source>
</evidence>
<feature type="domain" description="Peptidase S9 prolyl oligopeptidase catalytic" evidence="2">
    <location>
        <begin position="1"/>
        <end position="48"/>
    </location>
</feature>
<accession>A0A376LNS4</accession>
<dbReference type="Proteomes" id="UP000254877">
    <property type="component" value="Unassembled WGS sequence"/>
</dbReference>
<dbReference type="AlphaFoldDB" id="A0A376LNS4"/>
<dbReference type="GO" id="GO:0006508">
    <property type="term" value="P:proteolysis"/>
    <property type="evidence" value="ECO:0007669"/>
    <property type="project" value="UniProtKB-KW"/>
</dbReference>
<dbReference type="EC" id="3.4.21.83" evidence="3"/>
<organism evidence="3 4">
    <name type="scientific">Escherichia coli</name>
    <dbReference type="NCBI Taxonomy" id="562"/>
    <lineage>
        <taxon>Bacteria</taxon>
        <taxon>Pseudomonadati</taxon>
        <taxon>Pseudomonadota</taxon>
        <taxon>Gammaproteobacteria</taxon>
        <taxon>Enterobacterales</taxon>
        <taxon>Enterobacteriaceae</taxon>
        <taxon>Escherichia</taxon>
    </lineage>
</organism>
<dbReference type="InterPro" id="IPR029058">
    <property type="entry name" value="AB_hydrolase_fold"/>
</dbReference>
<gene>
    <name evidence="3" type="primary">ptrB_3</name>
    <name evidence="3" type="ORF">NCTC7928_06177</name>
</gene>
<evidence type="ECO:0000313" key="4">
    <source>
        <dbReference type="Proteomes" id="UP000254877"/>
    </source>
</evidence>
<protein>
    <submittedName>
        <fullName evidence="3">Protease II</fullName>
        <ecNumber evidence="3">3.4.21.83</ecNumber>
    </submittedName>
</protein>
<dbReference type="InterPro" id="IPR051543">
    <property type="entry name" value="Serine_Peptidase_S9A"/>
</dbReference>
<dbReference type="EMBL" id="UGAB01000002">
    <property type="protein sequence ID" value="STF45404.1"/>
    <property type="molecule type" value="Genomic_DNA"/>
</dbReference>
<dbReference type="InterPro" id="IPR001375">
    <property type="entry name" value="Peptidase_S9_cat"/>
</dbReference>
<dbReference type="SUPFAM" id="SSF53474">
    <property type="entry name" value="alpha/beta-Hydrolases"/>
    <property type="match status" value="1"/>
</dbReference>
<reference evidence="3 4" key="1">
    <citation type="submission" date="2018-06" db="EMBL/GenBank/DDBJ databases">
        <authorList>
            <consortium name="Pathogen Informatics"/>
            <person name="Doyle S."/>
        </authorList>
    </citation>
    <scope>NUCLEOTIDE SEQUENCE [LARGE SCALE GENOMIC DNA]</scope>
    <source>
        <strain evidence="3 4">NCTC7928</strain>
    </source>
</reference>
<dbReference type="Pfam" id="PF00326">
    <property type="entry name" value="Peptidase_S9"/>
    <property type="match status" value="1"/>
</dbReference>
<comment type="similarity">
    <text evidence="1">Belongs to the peptidase S9A family.</text>
</comment>
<keyword evidence="3" id="KW-0378">Hydrolase</keyword>